<keyword evidence="7" id="KW-1185">Reference proteome</keyword>
<dbReference type="Gene3D" id="3.40.190.290">
    <property type="match status" value="1"/>
</dbReference>
<dbReference type="InterPro" id="IPR005119">
    <property type="entry name" value="LysR_subst-bd"/>
</dbReference>
<evidence type="ECO:0000256" key="4">
    <source>
        <dbReference type="ARBA" id="ARBA00023163"/>
    </source>
</evidence>
<evidence type="ECO:0000256" key="1">
    <source>
        <dbReference type="ARBA" id="ARBA00009437"/>
    </source>
</evidence>
<keyword evidence="4" id="KW-0804">Transcription</keyword>
<dbReference type="GO" id="GO:0003677">
    <property type="term" value="F:DNA binding"/>
    <property type="evidence" value="ECO:0007669"/>
    <property type="project" value="UniProtKB-KW"/>
</dbReference>
<dbReference type="InterPro" id="IPR036390">
    <property type="entry name" value="WH_DNA-bd_sf"/>
</dbReference>
<evidence type="ECO:0000313" key="6">
    <source>
        <dbReference type="EMBL" id="SNV21487.1"/>
    </source>
</evidence>
<dbReference type="InterPro" id="IPR000847">
    <property type="entry name" value="LysR_HTH_N"/>
</dbReference>
<evidence type="ECO:0000259" key="5">
    <source>
        <dbReference type="PROSITE" id="PS50931"/>
    </source>
</evidence>
<name>A0A239VH37_9MICO</name>
<dbReference type="GO" id="GO:0003700">
    <property type="term" value="F:DNA-binding transcription factor activity"/>
    <property type="evidence" value="ECO:0007669"/>
    <property type="project" value="InterPro"/>
</dbReference>
<proteinExistence type="inferred from homology"/>
<reference evidence="6 7" key="1">
    <citation type="submission" date="2017-06" db="EMBL/GenBank/DDBJ databases">
        <authorList>
            <consortium name="Pathogen Informatics"/>
        </authorList>
    </citation>
    <scope>NUCLEOTIDE SEQUENCE [LARGE SCALE GENOMIC DNA]</scope>
    <source>
        <strain evidence="6 7">NCTC13039</strain>
    </source>
</reference>
<dbReference type="EMBL" id="LT906453">
    <property type="protein sequence ID" value="SNV21487.1"/>
    <property type="molecule type" value="Genomic_DNA"/>
</dbReference>
<dbReference type="Proteomes" id="UP000242637">
    <property type="component" value="Chromosome 1"/>
</dbReference>
<keyword evidence="3" id="KW-0238">DNA-binding</keyword>
<dbReference type="GeneID" id="63459477"/>
<dbReference type="STRING" id="1121387.GCA_000429885_02062"/>
<feature type="domain" description="HTH lysR-type" evidence="5">
    <location>
        <begin position="1"/>
        <end position="59"/>
    </location>
</feature>
<evidence type="ECO:0000313" key="7">
    <source>
        <dbReference type="Proteomes" id="UP000242637"/>
    </source>
</evidence>
<gene>
    <name evidence="6" type="primary">cynR</name>
    <name evidence="6" type="ORF">SAMEA4475696_01248</name>
</gene>
<dbReference type="SUPFAM" id="SSF53850">
    <property type="entry name" value="Periplasmic binding protein-like II"/>
    <property type="match status" value="1"/>
</dbReference>
<dbReference type="GO" id="GO:0005829">
    <property type="term" value="C:cytosol"/>
    <property type="evidence" value="ECO:0007669"/>
    <property type="project" value="TreeGrafter"/>
</dbReference>
<dbReference type="RefSeq" id="WP_161626200.1">
    <property type="nucleotide sequence ID" value="NZ_JAAFNI010000001.1"/>
</dbReference>
<evidence type="ECO:0000256" key="2">
    <source>
        <dbReference type="ARBA" id="ARBA00023015"/>
    </source>
</evidence>
<dbReference type="KEGG" id="dco:SAMEA4475696_1248"/>
<dbReference type="AlphaFoldDB" id="A0A239VH37"/>
<dbReference type="CDD" id="cd05466">
    <property type="entry name" value="PBP2_LTTR_substrate"/>
    <property type="match status" value="1"/>
</dbReference>
<dbReference type="InterPro" id="IPR050950">
    <property type="entry name" value="HTH-type_LysR_regulators"/>
</dbReference>
<dbReference type="InterPro" id="IPR036388">
    <property type="entry name" value="WH-like_DNA-bd_sf"/>
</dbReference>
<dbReference type="Pfam" id="PF03466">
    <property type="entry name" value="LysR_substrate"/>
    <property type="match status" value="1"/>
</dbReference>
<keyword evidence="2" id="KW-0805">Transcription regulation</keyword>
<dbReference type="PRINTS" id="PR00039">
    <property type="entry name" value="HTHLYSR"/>
</dbReference>
<comment type="similarity">
    <text evidence="1">Belongs to the LysR transcriptional regulatory family.</text>
</comment>
<dbReference type="FunFam" id="1.10.10.10:FF:000001">
    <property type="entry name" value="LysR family transcriptional regulator"/>
    <property type="match status" value="1"/>
</dbReference>
<dbReference type="SUPFAM" id="SSF46785">
    <property type="entry name" value="Winged helix' DNA-binding domain"/>
    <property type="match status" value="1"/>
</dbReference>
<dbReference type="PROSITE" id="PS50931">
    <property type="entry name" value="HTH_LYSR"/>
    <property type="match status" value="1"/>
</dbReference>
<dbReference type="Gene3D" id="1.10.10.10">
    <property type="entry name" value="Winged helix-like DNA-binding domain superfamily/Winged helix DNA-binding domain"/>
    <property type="match status" value="1"/>
</dbReference>
<accession>A0A239VH37</accession>
<sequence>MDIRQLRYFLAVSERKSLSSAARNLYVTQPTLTVAMKKLETDVRARLFVRTPGSGYELTEAGRRLYEEGSEIVRRVDAVVDEIRAMGQQARPQLRVGLTVLFAVQHMPAISAFIAGHTDVEVTLVQSGSMQLQKALVADEIDVAIVSHPIVEPEITVLSLPEGAGSYRVSAVMRSDNPLAGRESVTFAQLRSERFCALSERFVLGRVLRSRAAEVGFTPAVVLQDDSWEVLLNAVRSLNAVALLPSEVEELSVVEGVSWVPLDDKANCFPIGIATHGAAQRSGVVDEFVTMIRQCGRSAALRSGVGDGVTG</sequence>
<organism evidence="6 7">
    <name type="scientific">Dermatophilus congolensis</name>
    <dbReference type="NCBI Taxonomy" id="1863"/>
    <lineage>
        <taxon>Bacteria</taxon>
        <taxon>Bacillati</taxon>
        <taxon>Actinomycetota</taxon>
        <taxon>Actinomycetes</taxon>
        <taxon>Micrococcales</taxon>
        <taxon>Dermatophilaceae</taxon>
        <taxon>Dermatophilus</taxon>
    </lineage>
</organism>
<dbReference type="Pfam" id="PF00126">
    <property type="entry name" value="HTH_1"/>
    <property type="match status" value="1"/>
</dbReference>
<dbReference type="PANTHER" id="PTHR30419">
    <property type="entry name" value="HTH-TYPE TRANSCRIPTIONAL REGULATOR YBHD"/>
    <property type="match status" value="1"/>
</dbReference>
<evidence type="ECO:0000256" key="3">
    <source>
        <dbReference type="ARBA" id="ARBA00023125"/>
    </source>
</evidence>
<protein>
    <submittedName>
        <fullName evidence="6">Cyn operon transcriptional activator</fullName>
    </submittedName>
</protein>